<reference evidence="3 4" key="1">
    <citation type="journal article" date="2002" name="Genome Res.">
        <title>The genome of Methanosarcina acetivorans reveals extensive metabolic and physiological diversity.</title>
        <authorList>
            <person name="Galagan J.E."/>
            <person name="Nusbaum C."/>
            <person name="Roy A."/>
            <person name="Endrizzi M.G."/>
            <person name="Macdonald P."/>
            <person name="FitzHugh W."/>
            <person name="Calvo S."/>
            <person name="Engels R."/>
            <person name="Smirnov S."/>
            <person name="Atnoor D."/>
            <person name="Brown A."/>
            <person name="Allen N."/>
            <person name="Naylor J."/>
            <person name="Stange-Thomann N."/>
            <person name="DeArellano K."/>
            <person name="Johnson R."/>
            <person name="Linton L."/>
            <person name="McEwan P."/>
            <person name="McKernan K."/>
            <person name="Talamas J."/>
            <person name="Tirrell A."/>
            <person name="Ye W."/>
            <person name="Zimmer A."/>
            <person name="Barber R.D."/>
            <person name="Cann I."/>
            <person name="Graham D.E."/>
            <person name="Grahame D.A."/>
            <person name="Guss A."/>
            <person name="Hedderich R."/>
            <person name="Ingram-Smith C."/>
            <person name="Kuettner C.H."/>
            <person name="Krzycki J.A."/>
            <person name="Leigh J.A."/>
            <person name="Li W."/>
            <person name="Liu J."/>
            <person name="Mukhopadhyay B."/>
            <person name="Reeve J.N."/>
            <person name="Smith K."/>
            <person name="Springer T.A."/>
            <person name="Umayam L.A."/>
            <person name="White O."/>
            <person name="White R.H."/>
            <person name="de Macario E.C."/>
            <person name="Ferry J.G."/>
            <person name="Jarrell K.F."/>
            <person name="Jing H."/>
            <person name="Macario A.J.L."/>
            <person name="Paulsen I."/>
            <person name="Pritchett M."/>
            <person name="Sowers K.R."/>
            <person name="Swanson R.V."/>
            <person name="Zinder S.H."/>
            <person name="Lander E."/>
            <person name="Metcalf W.W."/>
            <person name="Birren B."/>
        </authorList>
    </citation>
    <scope>NUCLEOTIDE SEQUENCE [LARGE SCALE GENOMIC DNA]</scope>
    <source>
        <strain evidence="4">ATCC 35395 / DSM 2834 / JCM 12185 / C2A</strain>
    </source>
</reference>
<dbReference type="Gene3D" id="3.10.310.10">
    <property type="entry name" value="Diaminopimelate Epimerase, Chain A, domain 1"/>
    <property type="match status" value="2"/>
</dbReference>
<keyword evidence="2" id="KW-0413">Isomerase</keyword>
<evidence type="ECO:0000256" key="2">
    <source>
        <dbReference type="ARBA" id="ARBA00023235"/>
    </source>
</evidence>
<sequence length="283" mass="31656">MANCNECGGLMMKIYQVDAFTEKPFSGNPAGVCVLSEKLDEKLMQNIASEMNLSETAFLVKNDDGYDLRWFTPDSEIDLCGHATLASAHILWEKGYLETDLEAKYSTKSGLLTAKINDGWIELNFPALPEEKTELPAELLEALGVEASYVGKNIFDYLVEVESEETVRTMKPDFPKLLEVPARGVIVTAKSNAGEYDFVSRFFAPEIGVWEDPVTGSAHCCLGPYWQKKVEQGRIRCLPGFGTRRRPESKSYRETDFNFREGSDSAGRRIINLKIRGSGKLIQ</sequence>
<dbReference type="KEGG" id="mac:MA_3532"/>
<proteinExistence type="inferred from homology"/>
<dbReference type="GO" id="GO:0016853">
    <property type="term" value="F:isomerase activity"/>
    <property type="evidence" value="ECO:0000318"/>
    <property type="project" value="GO_Central"/>
</dbReference>
<gene>
    <name evidence="3" type="primary">phzF</name>
    <name evidence="3" type="ordered locus">MA_3532</name>
</gene>
<name>Q8TK84_METAC</name>
<dbReference type="EMBL" id="AE010299">
    <property type="protein sequence ID" value="AAM06894.1"/>
    <property type="molecule type" value="Genomic_DNA"/>
</dbReference>
<dbReference type="GO" id="GO:0005737">
    <property type="term" value="C:cytoplasm"/>
    <property type="evidence" value="ECO:0000318"/>
    <property type="project" value="GO_Central"/>
</dbReference>
<keyword evidence="4" id="KW-1185">Reference proteome</keyword>
<dbReference type="AlphaFoldDB" id="Q8TK84"/>
<dbReference type="InParanoid" id="Q8TK84"/>
<dbReference type="SUPFAM" id="SSF54506">
    <property type="entry name" value="Diaminopimelate epimerase-like"/>
    <property type="match status" value="1"/>
</dbReference>
<protein>
    <submittedName>
        <fullName evidence="3">Phenazine biosynthesis protein</fullName>
    </submittedName>
</protein>
<dbReference type="PANTHER" id="PTHR13774">
    <property type="entry name" value="PHENAZINE BIOSYNTHESIS PROTEIN"/>
    <property type="match status" value="1"/>
</dbReference>
<evidence type="ECO:0000313" key="4">
    <source>
        <dbReference type="Proteomes" id="UP000002487"/>
    </source>
</evidence>
<evidence type="ECO:0000256" key="1">
    <source>
        <dbReference type="ARBA" id="ARBA00008270"/>
    </source>
</evidence>
<evidence type="ECO:0000313" key="3">
    <source>
        <dbReference type="EMBL" id="AAM06894.1"/>
    </source>
</evidence>
<accession>Q8TK84</accession>
<dbReference type="Pfam" id="PF02567">
    <property type="entry name" value="PhzC-PhzF"/>
    <property type="match status" value="1"/>
</dbReference>
<dbReference type="Proteomes" id="UP000002487">
    <property type="component" value="Chromosome"/>
</dbReference>
<dbReference type="NCBIfam" id="TIGR00654">
    <property type="entry name" value="PhzF_family"/>
    <property type="match status" value="1"/>
</dbReference>
<comment type="similarity">
    <text evidence="1">Belongs to the PhzF family.</text>
</comment>
<organism evidence="3 4">
    <name type="scientific">Methanosarcina acetivorans (strain ATCC 35395 / DSM 2834 / JCM 12185 / C2A)</name>
    <dbReference type="NCBI Taxonomy" id="188937"/>
    <lineage>
        <taxon>Archaea</taxon>
        <taxon>Methanobacteriati</taxon>
        <taxon>Methanobacteriota</taxon>
        <taxon>Stenosarchaea group</taxon>
        <taxon>Methanomicrobia</taxon>
        <taxon>Methanosarcinales</taxon>
        <taxon>Methanosarcinaceae</taxon>
        <taxon>Methanosarcina</taxon>
    </lineage>
</organism>
<dbReference type="PhylomeDB" id="Q8TK84"/>
<dbReference type="STRING" id="188937.MA_3532"/>
<dbReference type="EnsemblBacteria" id="AAM06894">
    <property type="protein sequence ID" value="AAM06894"/>
    <property type="gene ID" value="MA_3532"/>
</dbReference>
<dbReference type="PANTHER" id="PTHR13774:SF17">
    <property type="entry name" value="PHENAZINE BIOSYNTHESIS-LIKE DOMAIN-CONTAINING PROTEIN"/>
    <property type="match status" value="1"/>
</dbReference>
<dbReference type="HOGENOM" id="CLU_048756_2_2_2"/>
<dbReference type="InterPro" id="IPR003719">
    <property type="entry name" value="Phenazine_PhzF-like"/>
</dbReference>